<keyword evidence="6" id="KW-0560">Oxidoreductase</keyword>
<evidence type="ECO:0000259" key="9">
    <source>
        <dbReference type="PROSITE" id="PS51379"/>
    </source>
</evidence>
<dbReference type="PANTHER" id="PTHR43498:SF1">
    <property type="entry name" value="COB--COM HETERODISULFIDE REDUCTASE IRON-SULFUR SUBUNIT A"/>
    <property type="match status" value="1"/>
</dbReference>
<dbReference type="InterPro" id="IPR017896">
    <property type="entry name" value="4Fe4S_Fe-S-bd"/>
</dbReference>
<reference evidence="10 11" key="1">
    <citation type="submission" date="2024-03" db="EMBL/GenBank/DDBJ databases">
        <title>A Dehalogenimonas Isolated from Estuarine Sediments Dihaloeliminates Chlorinated Alkanes.</title>
        <authorList>
            <person name="Yang Y."/>
            <person name="Wang H."/>
        </authorList>
    </citation>
    <scope>NUCLEOTIDE SEQUENCE [LARGE SCALE GENOMIC DNA]</scope>
    <source>
        <strain evidence="10 11">W</strain>
    </source>
</reference>
<organism evidence="10 11">
    <name type="scientific">Candidatus Dehalogenimonas loeffleri</name>
    <dbReference type="NCBI Taxonomy" id="3127115"/>
    <lineage>
        <taxon>Bacteria</taxon>
        <taxon>Bacillati</taxon>
        <taxon>Chloroflexota</taxon>
        <taxon>Dehalococcoidia</taxon>
        <taxon>Dehalococcoidales</taxon>
        <taxon>Dehalococcoidaceae</taxon>
        <taxon>Dehalogenimonas</taxon>
    </lineage>
</organism>
<evidence type="ECO:0000256" key="2">
    <source>
        <dbReference type="ARBA" id="ARBA00006561"/>
    </source>
</evidence>
<dbReference type="PROSITE" id="PS00198">
    <property type="entry name" value="4FE4S_FER_1"/>
    <property type="match status" value="3"/>
</dbReference>
<dbReference type="Gene3D" id="3.40.50.720">
    <property type="entry name" value="NAD(P)-binding Rossmann-like Domain"/>
    <property type="match status" value="1"/>
</dbReference>
<sequence length="1010" mass="109524">MVDKTKVGAALVIGGGVGGMQTALDLAEAGIKVYLLDEAPAIGGKMVQLDKTFPTNDCAMCTVSPRLVNIDRHLNIELLTNSKVVSYDGEPGNFRVKVHKKARCVDESKCTGCNVCIEKCPAKTSSEFDHGLANRKAIYTLYSQAVPNVPVIDKAHCIYFIKGKGCRACEKFCEANAILLDQDDEELELNVGAIVIAPGYDLFAAEEKPQLGYGRYPDVLTSLQFERMLSASGPSAGKVMRPSNGELPKKVAFIQCVGSRETGADFCSAVCCMYATKEALILKEHYPDTEVTIFYIDIRAYGKGFESYYERAKKAGVRYVRCQPSSIKQVPSNDELIIRYQDEQGKIRDERFEMVMLSCGLRPAAAGQELAAKLGIKTTGDGFCVTEGLDPVATSVAGVYAVGAFTAPKDIPETVIQAGAAASRVLALLADKKGELIQERVNPAERPISDGNPKIGIFVCHCGKNISSVVSIPEVVEDAKTIPNVTFVDDTLFACASDAGEKIKQAIIENDLSRVIIAACTPRTHEGLFQDTMREAGLNPHLLEIANIRNQCSWVHMNQPEAATAKAKDIIRLAAVKVTHLKPLYPGHMAVSNEGLVVGGGLAGMSAAIDLADAGYQTYLLEKSGDLGGNLKRVKIGEPGREPQIKLKELIERVKIHPRVKLFLNSEVTSFEGSAGNFVIDFKHDGDNHEIKAGAVIVATGASEYRPGEYLYGQDSRVITQLELEERLSTDRIDARTVVMIQCVGSRDEAHPYCSRLCCIQAVKNAIKLKARRPETEVFILYRDIRTYSLHESEYSRARKLGVRFIRFEENSKPDVIVDGSRLKISVIDSVLNARLNIPAELVVLSAGIVPDADQSLAKLMKLPHSEDGFLMEAHIKLRPVDSPVEGVFLAGLAHGPKLAEESIAQAGAAAAKAAAILSKDNIQLEACVSEVLDENCDGCAYCVDPCPYDAITLIEYNSNGSLKKTVEADPAKCHGCGVCMATCPKKGIMVKNYYLDELSEMVASILTPA</sequence>
<dbReference type="SUPFAM" id="SSF54862">
    <property type="entry name" value="4Fe-4S ferredoxins"/>
    <property type="match status" value="1"/>
</dbReference>
<evidence type="ECO:0000313" key="10">
    <source>
        <dbReference type="EMBL" id="WWX25206.1"/>
    </source>
</evidence>
<dbReference type="Proteomes" id="UP001375370">
    <property type="component" value="Chromosome"/>
</dbReference>
<keyword evidence="11" id="KW-1185">Reference proteome</keyword>
<evidence type="ECO:0000256" key="8">
    <source>
        <dbReference type="ARBA" id="ARBA00023014"/>
    </source>
</evidence>
<evidence type="ECO:0000256" key="5">
    <source>
        <dbReference type="ARBA" id="ARBA00022827"/>
    </source>
</evidence>
<dbReference type="Gene3D" id="3.50.50.60">
    <property type="entry name" value="FAD/NAD(P)-binding domain"/>
    <property type="match status" value="2"/>
</dbReference>
<name>A0ABZ2J340_9CHLR</name>
<feature type="domain" description="4Fe-4S ferredoxin-type" evidence="9">
    <location>
        <begin position="100"/>
        <end position="131"/>
    </location>
</feature>
<dbReference type="InterPro" id="IPR017900">
    <property type="entry name" value="4Fe4S_Fe_S_CS"/>
</dbReference>
<dbReference type="InterPro" id="IPR036188">
    <property type="entry name" value="FAD/NAD-bd_sf"/>
</dbReference>
<evidence type="ECO:0000256" key="1">
    <source>
        <dbReference type="ARBA" id="ARBA00001974"/>
    </source>
</evidence>
<feature type="domain" description="4Fe-4S ferredoxin-type" evidence="9">
    <location>
        <begin position="929"/>
        <end position="957"/>
    </location>
</feature>
<evidence type="ECO:0000256" key="4">
    <source>
        <dbReference type="ARBA" id="ARBA00022723"/>
    </source>
</evidence>
<dbReference type="InterPro" id="IPR023753">
    <property type="entry name" value="FAD/NAD-binding_dom"/>
</dbReference>
<keyword evidence="5" id="KW-0285">Flavoprotein</keyword>
<evidence type="ECO:0000256" key="7">
    <source>
        <dbReference type="ARBA" id="ARBA00023004"/>
    </source>
</evidence>
<dbReference type="PANTHER" id="PTHR43498">
    <property type="entry name" value="FERREDOXIN:COB-COM HETERODISULFIDE REDUCTASE SUBUNIT A"/>
    <property type="match status" value="1"/>
</dbReference>
<dbReference type="PRINTS" id="PR00469">
    <property type="entry name" value="PNDRDTASEII"/>
</dbReference>
<dbReference type="PROSITE" id="PS51379">
    <property type="entry name" value="4FE4S_FER_2"/>
    <property type="match status" value="3"/>
</dbReference>
<keyword evidence="8" id="KW-0411">Iron-sulfur</keyword>
<keyword evidence="4" id="KW-0479">Metal-binding</keyword>
<comment type="similarity">
    <text evidence="2">Belongs to the HdrA family.</text>
</comment>
<gene>
    <name evidence="10" type="ORF">V8247_08080</name>
</gene>
<keyword evidence="5" id="KW-0274">FAD</keyword>
<dbReference type="SUPFAM" id="SSF51971">
    <property type="entry name" value="Nucleotide-binding domain"/>
    <property type="match status" value="1"/>
</dbReference>
<evidence type="ECO:0000256" key="6">
    <source>
        <dbReference type="ARBA" id="ARBA00023002"/>
    </source>
</evidence>
<dbReference type="RefSeq" id="WP_338737346.1">
    <property type="nucleotide sequence ID" value="NZ_CP146612.1"/>
</dbReference>
<dbReference type="Gene3D" id="3.30.70.20">
    <property type="match status" value="2"/>
</dbReference>
<evidence type="ECO:0000313" key="11">
    <source>
        <dbReference type="Proteomes" id="UP001375370"/>
    </source>
</evidence>
<dbReference type="Pfam" id="PF12838">
    <property type="entry name" value="Fer4_7"/>
    <property type="match status" value="1"/>
</dbReference>
<dbReference type="InterPro" id="IPR039650">
    <property type="entry name" value="HdrA-like"/>
</dbReference>
<dbReference type="SUPFAM" id="SSF51905">
    <property type="entry name" value="FAD/NAD(P)-binding domain"/>
    <property type="match status" value="1"/>
</dbReference>
<protein>
    <submittedName>
        <fullName evidence="10">FAD-dependent oxidoreductase</fullName>
    </submittedName>
</protein>
<accession>A0ABZ2J340</accession>
<proteinExistence type="inferred from homology"/>
<keyword evidence="3" id="KW-0004">4Fe-4S</keyword>
<dbReference type="EMBL" id="CP146612">
    <property type="protein sequence ID" value="WWX25206.1"/>
    <property type="molecule type" value="Genomic_DNA"/>
</dbReference>
<comment type="cofactor">
    <cofactor evidence="1">
        <name>FAD</name>
        <dbReference type="ChEBI" id="CHEBI:57692"/>
    </cofactor>
</comment>
<feature type="domain" description="4Fe-4S ferredoxin-type" evidence="9">
    <location>
        <begin position="965"/>
        <end position="994"/>
    </location>
</feature>
<dbReference type="Pfam" id="PF07992">
    <property type="entry name" value="Pyr_redox_2"/>
    <property type="match status" value="2"/>
</dbReference>
<evidence type="ECO:0000256" key="3">
    <source>
        <dbReference type="ARBA" id="ARBA00022485"/>
    </source>
</evidence>
<keyword evidence="7" id="KW-0408">Iron</keyword>